<accession>A0A7S1XEX3</accession>
<organism evidence="1">
    <name type="scientific">Compsopogon caeruleus</name>
    <dbReference type="NCBI Taxonomy" id="31354"/>
    <lineage>
        <taxon>Eukaryota</taxon>
        <taxon>Rhodophyta</taxon>
        <taxon>Compsopogonophyceae</taxon>
        <taxon>Compsopogonales</taxon>
        <taxon>Compsopogonaceae</taxon>
        <taxon>Compsopogon</taxon>
    </lineage>
</organism>
<sequence>MVVTGFVVGGTWGASVTGWCMPASSPRQVQNAKGCRRGMRVLALSSPPASPQDILLGELMFSDPIYLPKLVELHEGELDDRFFAYIDEKAAGVKDLEEKQNLYAFAEAVRHLVGRVRESRTGNGEGNTPENSYAALLREIVQARDGVESAVSRLYGRVDQAFLEHLEGALEGTSGEERTKLEQVKAEILRRMNEKMEKAASVMRSILQAGAPEAMDTKLVEHFRFGEVDDAFLLLLEGNIDQARKAGAEPAVAVLTKLRMKAMELGDTNAEPELVLVRKLLRTDEAAARKALLVNSFTPKGKVFLGDGSSSGFQVDGAKVSQILKKLADDFGNLDQTLVQKIAMIAGECDDVAREIFGLEGKDIKEIQDDVIRKRSVSIFELERMEMEAEMRGQRAPWDDPRLKGFEDGKKVI</sequence>
<dbReference type="EMBL" id="HBGH01009414">
    <property type="protein sequence ID" value="CAD9233143.1"/>
    <property type="molecule type" value="Transcribed_RNA"/>
</dbReference>
<proteinExistence type="predicted"/>
<evidence type="ECO:0000313" key="1">
    <source>
        <dbReference type="EMBL" id="CAD9233143.1"/>
    </source>
</evidence>
<reference evidence="1" key="1">
    <citation type="submission" date="2021-01" db="EMBL/GenBank/DDBJ databases">
        <authorList>
            <person name="Corre E."/>
            <person name="Pelletier E."/>
            <person name="Niang G."/>
            <person name="Scheremetjew M."/>
            <person name="Finn R."/>
            <person name="Kale V."/>
            <person name="Holt S."/>
            <person name="Cochrane G."/>
            <person name="Meng A."/>
            <person name="Brown T."/>
            <person name="Cohen L."/>
        </authorList>
    </citation>
    <scope>NUCLEOTIDE SEQUENCE</scope>
    <source>
        <strain evidence="1">SAG 36.94</strain>
    </source>
</reference>
<name>A0A7S1XEX3_9RHOD</name>
<gene>
    <name evidence="1" type="ORF">CCAE0312_LOCUS5228</name>
</gene>
<protein>
    <submittedName>
        <fullName evidence="1">Uncharacterized protein</fullName>
    </submittedName>
</protein>
<dbReference type="AlphaFoldDB" id="A0A7S1XEX3"/>